<accession>A0AAV3F1I7</accession>
<evidence type="ECO:0008006" key="3">
    <source>
        <dbReference type="Google" id="ProtNLM"/>
    </source>
</evidence>
<gene>
    <name evidence="1" type="ORF">HMPREF9715_02321</name>
</gene>
<dbReference type="EMBL" id="AGEE01000030">
    <property type="protein sequence ID" value="EHO09768.1"/>
    <property type="molecule type" value="Genomic_DNA"/>
</dbReference>
<protein>
    <recommendedName>
        <fullName evidence="3">50S ribosomal protein L33</fullName>
    </recommendedName>
</protein>
<name>A0AAV3F1I7_9FLAO</name>
<dbReference type="Proteomes" id="UP000004834">
    <property type="component" value="Unassembled WGS sequence"/>
</dbReference>
<evidence type="ECO:0000313" key="2">
    <source>
        <dbReference type="Proteomes" id="UP000004834"/>
    </source>
</evidence>
<dbReference type="AlphaFoldDB" id="A0AAV3F1I7"/>
<proteinExistence type="predicted"/>
<sequence>MVEIELIALVYNLSKRTKNKAKSTSKNSFPLKQKIKQPRAKICFKCAES</sequence>
<evidence type="ECO:0000313" key="1">
    <source>
        <dbReference type="EMBL" id="EHO09768.1"/>
    </source>
</evidence>
<organism evidence="1 2">
    <name type="scientific">Myroides odoratimimus CIP 101113</name>
    <dbReference type="NCBI Taxonomy" id="883154"/>
    <lineage>
        <taxon>Bacteria</taxon>
        <taxon>Pseudomonadati</taxon>
        <taxon>Bacteroidota</taxon>
        <taxon>Flavobacteriia</taxon>
        <taxon>Flavobacteriales</taxon>
        <taxon>Flavobacteriaceae</taxon>
        <taxon>Myroides</taxon>
    </lineage>
</organism>
<comment type="caution">
    <text evidence="1">The sequence shown here is derived from an EMBL/GenBank/DDBJ whole genome shotgun (WGS) entry which is preliminary data.</text>
</comment>
<reference evidence="1 2" key="1">
    <citation type="submission" date="2011-11" db="EMBL/GenBank/DDBJ databases">
        <title>The Genome Sequence of Myroides odoratimimus CIP 101113.</title>
        <authorList>
            <person name="Earl A."/>
            <person name="Ward D."/>
            <person name="Feldgarden M."/>
            <person name="Gevers D."/>
            <person name="Huys G."/>
            <person name="Young S.K."/>
            <person name="Zeng Q."/>
            <person name="Gargeya S."/>
            <person name="Fitzgerald M."/>
            <person name="Haas B."/>
            <person name="Abouelleil A."/>
            <person name="Alvarado L."/>
            <person name="Arachchi H.M."/>
            <person name="Berlin A."/>
            <person name="Brown A."/>
            <person name="Chapman S.B."/>
            <person name="Chen Z."/>
            <person name="Dunbar C."/>
            <person name="Freedman E."/>
            <person name="Gearin G."/>
            <person name="Goldberg J."/>
            <person name="Griggs A."/>
            <person name="Gujja S."/>
            <person name="Heiman D."/>
            <person name="Howarth C."/>
            <person name="Larson L."/>
            <person name="Lui A."/>
            <person name="MacDonald P.J.P."/>
            <person name="Montmayeur A."/>
            <person name="Murphy C."/>
            <person name="Neiman D."/>
            <person name="Pearson M."/>
            <person name="Priest M."/>
            <person name="Roberts A."/>
            <person name="Saif S."/>
            <person name="Shea T."/>
            <person name="Shenoy N."/>
            <person name="Sisk P."/>
            <person name="Stolte C."/>
            <person name="Sykes S."/>
            <person name="Wortman J."/>
            <person name="Nusbaum C."/>
            <person name="Birren B."/>
        </authorList>
    </citation>
    <scope>NUCLEOTIDE SEQUENCE [LARGE SCALE GENOMIC DNA]</scope>
    <source>
        <strain evidence="1 2">CIP 101113</strain>
    </source>
</reference>